<dbReference type="KEGG" id="kaf:KAFR_0D02330"/>
<dbReference type="EMBL" id="HE650824">
    <property type="protein sequence ID" value="CCF57880.1"/>
    <property type="molecule type" value="Genomic_DNA"/>
</dbReference>
<dbReference type="RefSeq" id="XP_003957015.1">
    <property type="nucleotide sequence ID" value="XM_003956966.1"/>
</dbReference>
<feature type="short sequence motif" description="GXSXG" evidence="4">
    <location>
        <begin position="265"/>
        <end position="269"/>
    </location>
</feature>
<dbReference type="InterPro" id="IPR050301">
    <property type="entry name" value="NTE"/>
</dbReference>
<dbReference type="STRING" id="1071382.H2AU30"/>
<comment type="similarity">
    <text evidence="5">Belongs to the PLPL family.</text>
</comment>
<feature type="compositionally biased region" description="Polar residues" evidence="6">
    <location>
        <begin position="676"/>
        <end position="697"/>
    </location>
</feature>
<dbReference type="GO" id="GO:0004806">
    <property type="term" value="F:triacylglycerol lipase activity"/>
    <property type="evidence" value="ECO:0007669"/>
    <property type="project" value="InterPro"/>
</dbReference>
<feature type="active site" description="Nucleophile" evidence="4">
    <location>
        <position position="267"/>
    </location>
</feature>
<dbReference type="Pfam" id="PF01734">
    <property type="entry name" value="Patatin"/>
    <property type="match status" value="1"/>
</dbReference>
<dbReference type="PANTHER" id="PTHR14226">
    <property type="entry name" value="NEUROPATHY TARGET ESTERASE/SWISS CHEESE D.MELANOGASTER"/>
    <property type="match status" value="1"/>
</dbReference>
<dbReference type="HOGENOM" id="CLU_009031_4_0_1"/>
<dbReference type="GeneID" id="13885838"/>
<dbReference type="InterPro" id="IPR016035">
    <property type="entry name" value="Acyl_Trfase/lysoPLipase"/>
</dbReference>
<accession>H2AU30</accession>
<name>H2AU30_KAZAF</name>
<dbReference type="GO" id="GO:0016020">
    <property type="term" value="C:membrane"/>
    <property type="evidence" value="ECO:0007669"/>
    <property type="project" value="UniProtKB-SubCell"/>
</dbReference>
<dbReference type="GO" id="GO:0006641">
    <property type="term" value="P:triglyceride metabolic process"/>
    <property type="evidence" value="ECO:0007669"/>
    <property type="project" value="UniProtKB-ARBA"/>
</dbReference>
<evidence type="ECO:0000259" key="7">
    <source>
        <dbReference type="PROSITE" id="PS51635"/>
    </source>
</evidence>
<dbReference type="PANTHER" id="PTHR14226:SF10">
    <property type="entry name" value="TRIACYLGLYCEROL LIPASE 4-RELATED"/>
    <property type="match status" value="1"/>
</dbReference>
<evidence type="ECO:0000256" key="4">
    <source>
        <dbReference type="PROSITE-ProRule" id="PRU01161"/>
    </source>
</evidence>
<dbReference type="Gene3D" id="3.40.1090.10">
    <property type="entry name" value="Cytosolic phospholipase A2 catalytic domain"/>
    <property type="match status" value="2"/>
</dbReference>
<keyword evidence="9" id="KW-1185">Reference proteome</keyword>
<evidence type="ECO:0000256" key="3">
    <source>
        <dbReference type="ARBA" id="ARBA00023098"/>
    </source>
</evidence>
<dbReference type="InterPro" id="IPR021771">
    <property type="entry name" value="Triacylglycerol_lipase_N"/>
</dbReference>
<gene>
    <name evidence="8" type="primary">KAFR0D02330</name>
    <name evidence="8" type="ORF">KAFR_0D02330</name>
</gene>
<keyword evidence="1 4" id="KW-0378">Hydrolase</keyword>
<dbReference type="GO" id="GO:0016042">
    <property type="term" value="P:lipid catabolic process"/>
    <property type="evidence" value="ECO:0007669"/>
    <property type="project" value="UniProtKB-UniRule"/>
</dbReference>
<dbReference type="SUPFAM" id="SSF52151">
    <property type="entry name" value="FabD/lysophospholipase-like"/>
    <property type="match status" value="1"/>
</dbReference>
<dbReference type="AlphaFoldDB" id="H2AU30"/>
<keyword evidence="3 4" id="KW-0443">Lipid metabolism</keyword>
<dbReference type="PROSITE" id="PS51635">
    <property type="entry name" value="PNPLA"/>
    <property type="match status" value="1"/>
</dbReference>
<evidence type="ECO:0000256" key="2">
    <source>
        <dbReference type="ARBA" id="ARBA00022963"/>
    </source>
</evidence>
<dbReference type="InterPro" id="IPR002641">
    <property type="entry name" value="PNPLA_dom"/>
</dbReference>
<feature type="active site" description="Proton acceptor" evidence="4">
    <location>
        <position position="422"/>
    </location>
</feature>
<evidence type="ECO:0000313" key="9">
    <source>
        <dbReference type="Proteomes" id="UP000005220"/>
    </source>
</evidence>
<dbReference type="EC" id="3.1.1.-" evidence="5"/>
<dbReference type="FunFam" id="3.40.1090.10:FF:000036">
    <property type="entry name" value="Patatin-like phospholipase domain-containing protein"/>
    <property type="match status" value="1"/>
</dbReference>
<reference evidence="8 9" key="1">
    <citation type="journal article" date="2011" name="Proc. Natl. Acad. Sci. U.S.A.">
        <title>Evolutionary erosion of yeast sex chromosomes by mating-type switching accidents.</title>
        <authorList>
            <person name="Gordon J.L."/>
            <person name="Armisen D."/>
            <person name="Proux-Wera E."/>
            <person name="Oheigeartaigh S.S."/>
            <person name="Byrne K.P."/>
            <person name="Wolfe K.H."/>
        </authorList>
    </citation>
    <scope>NUCLEOTIDE SEQUENCE [LARGE SCALE GENOMIC DNA]</scope>
    <source>
        <strain evidence="9">ATCC 22294 / BCRC 22015 / CBS 2517 / CECT 1963 / NBRC 1671 / NRRL Y-8276</strain>
    </source>
</reference>
<evidence type="ECO:0000256" key="1">
    <source>
        <dbReference type="ARBA" id="ARBA00022801"/>
    </source>
</evidence>
<evidence type="ECO:0000256" key="6">
    <source>
        <dbReference type="SAM" id="MobiDB-lite"/>
    </source>
</evidence>
<dbReference type="CDD" id="cd07230">
    <property type="entry name" value="Pat_TGL4-5_like"/>
    <property type="match status" value="1"/>
</dbReference>
<organism evidence="8 9">
    <name type="scientific">Kazachstania africana (strain ATCC 22294 / BCRC 22015 / CBS 2517 / CECT 1963 / NBRC 1671 / NRRL Y-8276)</name>
    <name type="common">Yeast</name>
    <name type="synonym">Kluyveromyces africanus</name>
    <dbReference type="NCBI Taxonomy" id="1071382"/>
    <lineage>
        <taxon>Eukaryota</taxon>
        <taxon>Fungi</taxon>
        <taxon>Dikarya</taxon>
        <taxon>Ascomycota</taxon>
        <taxon>Saccharomycotina</taxon>
        <taxon>Saccharomycetes</taxon>
        <taxon>Saccharomycetales</taxon>
        <taxon>Saccharomycetaceae</taxon>
        <taxon>Kazachstania</taxon>
    </lineage>
</organism>
<dbReference type="eggNOG" id="KOG2214">
    <property type="taxonomic scope" value="Eukaryota"/>
</dbReference>
<dbReference type="Proteomes" id="UP000005220">
    <property type="component" value="Chromosome 4"/>
</dbReference>
<comment type="function">
    <text evidence="5">Lipid hydrolase.</text>
</comment>
<feature type="transmembrane region" description="Helical" evidence="5">
    <location>
        <begin position="233"/>
        <end position="254"/>
    </location>
</feature>
<proteinExistence type="inferred from homology"/>
<feature type="region of interest" description="Disordered" evidence="6">
    <location>
        <begin position="676"/>
        <end position="706"/>
    </location>
</feature>
<keyword evidence="5" id="KW-0472">Membrane</keyword>
<keyword evidence="5" id="KW-0812">Transmembrane</keyword>
<keyword evidence="2 4" id="KW-0442">Lipid degradation</keyword>
<sequence>MTSYPVTQYLIERYYESIGKLLPDSINLPLHKDSNELLQIIEDVDTSLQLETSTDVSLDSIDNETCSTEHISKFDKLLAFCYSLVGKASYNENKSISQLQAERADSISYDQWKITSLKLDALLKKEEWKLNKESSLYDWKLIEEVTEQLRFHRENKNYDELLYLIRVYWKRRLGNIDNVNLYKYCNFGTKKAIEEYLLESKLSIDCLLNESDIDDHYLLNTFQQTKRNIGKSALVLSGGATFGLFHIGVLAALFEADLLPKVISGTSAGAIVASIFCVHTKDEIPSLLTHVLDMEFNIFNDRNDKTESEKFLTRFERFFKSGTWFDSGHLVNTMIGFLGDMTFREAYYRTGRILNITVSPASLFEQPRLLNYLTAPNVMIWSAVCASCSVPGVFPATPLYEKDQKKGTKQPWTGNKSVKFVDGSVDNDLPISRLSEMFNVDNIIACQVNIHVFPFLKFSNSCVGGEIEYEVSAKLRNHLSQMYNFTVNEIVHYMEMIGELGFAKTIMSKLRSVLSQQYSGNITILPDVTMMLKSTDLLTNPTQKFLLEETTYGARATWPKLSIIHNSCGQEFALDRAIQHLKGKIIMSSSIKNQLQFSDGALRLRGSTDVKTFDHKEPALEDDNLADANQPNFPPLVVPSNLTARRLRSLSVKVPLNRKFSENSVFTLPKTSRTVARTRTRQSQSFSTANTIHQMSLSPEKHKKRK</sequence>
<keyword evidence="5" id="KW-1133">Transmembrane helix</keyword>
<comment type="caution">
    <text evidence="4">Lacks conserved residue(s) required for the propagation of feature annotation.</text>
</comment>
<dbReference type="InParanoid" id="H2AU30"/>
<evidence type="ECO:0000256" key="5">
    <source>
        <dbReference type="RuleBase" id="RU362055"/>
    </source>
</evidence>
<dbReference type="Pfam" id="PF11815">
    <property type="entry name" value="DUF3336"/>
    <property type="match status" value="1"/>
</dbReference>
<feature type="domain" description="PNPLA" evidence="7">
    <location>
        <begin position="234"/>
        <end position="435"/>
    </location>
</feature>
<protein>
    <recommendedName>
        <fullName evidence="5">Patatin-like phospholipase domain-containing protein</fullName>
        <ecNumber evidence="5">3.1.1.-</ecNumber>
    </recommendedName>
</protein>
<comment type="subcellular location">
    <subcellularLocation>
        <location evidence="5">Membrane</location>
        <topology evidence="5">Single-pass membrane protein</topology>
    </subcellularLocation>
</comment>
<evidence type="ECO:0000313" key="8">
    <source>
        <dbReference type="EMBL" id="CCF57880.1"/>
    </source>
</evidence>
<dbReference type="OrthoDB" id="10049244at2759"/>